<comment type="similarity">
    <text evidence="1">Belongs to the N(4)/N(6)-methyltransferase family.</text>
</comment>
<evidence type="ECO:0000259" key="9">
    <source>
        <dbReference type="Pfam" id="PF12161"/>
    </source>
</evidence>
<dbReference type="Gene3D" id="3.40.50.150">
    <property type="entry name" value="Vaccinia Virus protein VP39"/>
    <property type="match status" value="1"/>
</dbReference>
<proteinExistence type="inferred from homology"/>
<evidence type="ECO:0000256" key="1">
    <source>
        <dbReference type="ARBA" id="ARBA00006594"/>
    </source>
</evidence>
<dbReference type="InterPro" id="IPR051537">
    <property type="entry name" value="DNA_Adenine_Mtase"/>
</dbReference>
<dbReference type="EMBL" id="LR584267">
    <property type="protein sequence ID" value="VHO01574.1"/>
    <property type="molecule type" value="Genomic_DNA"/>
</dbReference>
<evidence type="ECO:0000256" key="3">
    <source>
        <dbReference type="ARBA" id="ARBA00022603"/>
    </source>
</evidence>
<dbReference type="Gene3D" id="1.20.1260.30">
    <property type="match status" value="1"/>
</dbReference>
<dbReference type="GO" id="GO:0032259">
    <property type="term" value="P:methylation"/>
    <property type="evidence" value="ECO:0007669"/>
    <property type="project" value="UniProtKB-KW"/>
</dbReference>
<keyword evidence="11" id="KW-1185">Reference proteome</keyword>
<dbReference type="PANTHER" id="PTHR42933">
    <property type="entry name" value="SLR6095 PROTEIN"/>
    <property type="match status" value="1"/>
</dbReference>
<dbReference type="Pfam" id="PF12161">
    <property type="entry name" value="HsdM_N"/>
    <property type="match status" value="1"/>
</dbReference>
<accession>A0A5E4A067</accession>
<feature type="domain" description="N6 adenine-specific DNA methyltransferase N-terminal" evidence="9">
    <location>
        <begin position="1"/>
        <end position="132"/>
    </location>
</feature>
<dbReference type="PANTHER" id="PTHR42933:SF3">
    <property type="entry name" value="TYPE I RESTRICTION ENZYME MJAVIII METHYLASE SUBUNIT"/>
    <property type="match status" value="1"/>
</dbReference>
<keyword evidence="6" id="KW-0680">Restriction system</keyword>
<evidence type="ECO:0000256" key="5">
    <source>
        <dbReference type="ARBA" id="ARBA00022691"/>
    </source>
</evidence>
<evidence type="ECO:0000256" key="4">
    <source>
        <dbReference type="ARBA" id="ARBA00022679"/>
    </source>
</evidence>
<dbReference type="Pfam" id="PF02384">
    <property type="entry name" value="N6_Mtase"/>
    <property type="match status" value="1"/>
</dbReference>
<evidence type="ECO:0000256" key="6">
    <source>
        <dbReference type="ARBA" id="ARBA00022747"/>
    </source>
</evidence>
<comment type="catalytic activity">
    <reaction evidence="7">
        <text>a 2'-deoxyadenosine in DNA + S-adenosyl-L-methionine = an N(6)-methyl-2'-deoxyadenosine in DNA + S-adenosyl-L-homocysteine + H(+)</text>
        <dbReference type="Rhea" id="RHEA:15197"/>
        <dbReference type="Rhea" id="RHEA-COMP:12418"/>
        <dbReference type="Rhea" id="RHEA-COMP:12419"/>
        <dbReference type="ChEBI" id="CHEBI:15378"/>
        <dbReference type="ChEBI" id="CHEBI:57856"/>
        <dbReference type="ChEBI" id="CHEBI:59789"/>
        <dbReference type="ChEBI" id="CHEBI:90615"/>
        <dbReference type="ChEBI" id="CHEBI:90616"/>
        <dbReference type="EC" id="2.1.1.72"/>
    </reaction>
</comment>
<dbReference type="InterPro" id="IPR003356">
    <property type="entry name" value="DNA_methylase_A-5"/>
</dbReference>
<dbReference type="Proteomes" id="UP000324288">
    <property type="component" value="Chromosome"/>
</dbReference>
<evidence type="ECO:0000256" key="2">
    <source>
        <dbReference type="ARBA" id="ARBA00011900"/>
    </source>
</evidence>
<organism evidence="10 11">
    <name type="scientific">Lawsonella clevelandensis</name>
    <dbReference type="NCBI Taxonomy" id="1528099"/>
    <lineage>
        <taxon>Bacteria</taxon>
        <taxon>Bacillati</taxon>
        <taxon>Actinomycetota</taxon>
        <taxon>Actinomycetes</taxon>
        <taxon>Mycobacteriales</taxon>
        <taxon>Lawsonellaceae</taxon>
        <taxon>Lawsonella</taxon>
    </lineage>
</organism>
<keyword evidence="3" id="KW-0489">Methyltransferase</keyword>
<dbReference type="GO" id="GO:0009007">
    <property type="term" value="F:site-specific DNA-methyltransferase (adenine-specific) activity"/>
    <property type="evidence" value="ECO:0007669"/>
    <property type="project" value="UniProtKB-EC"/>
</dbReference>
<evidence type="ECO:0000259" key="8">
    <source>
        <dbReference type="Pfam" id="PF02384"/>
    </source>
</evidence>
<dbReference type="InterPro" id="IPR022749">
    <property type="entry name" value="D12N6_MeTrfase_N"/>
</dbReference>
<dbReference type="SUPFAM" id="SSF53335">
    <property type="entry name" value="S-adenosyl-L-methionine-dependent methyltransferases"/>
    <property type="match status" value="1"/>
</dbReference>
<dbReference type="GO" id="GO:0003677">
    <property type="term" value="F:DNA binding"/>
    <property type="evidence" value="ECO:0007669"/>
    <property type="project" value="InterPro"/>
</dbReference>
<dbReference type="EC" id="2.1.1.72" evidence="2"/>
<dbReference type="InterPro" id="IPR029063">
    <property type="entry name" value="SAM-dependent_MTases_sf"/>
</dbReference>
<name>A0A5E4A067_9ACTN</name>
<dbReference type="AlphaFoldDB" id="A0A5E4A067"/>
<dbReference type="GO" id="GO:0008170">
    <property type="term" value="F:N-methyltransferase activity"/>
    <property type="evidence" value="ECO:0007669"/>
    <property type="project" value="InterPro"/>
</dbReference>
<dbReference type="InterPro" id="IPR038333">
    <property type="entry name" value="T1MK-like_N_sf"/>
</dbReference>
<gene>
    <name evidence="10" type="ORF">LC603019_01507</name>
</gene>
<evidence type="ECO:0000256" key="7">
    <source>
        <dbReference type="ARBA" id="ARBA00047942"/>
    </source>
</evidence>
<evidence type="ECO:0000313" key="11">
    <source>
        <dbReference type="Proteomes" id="UP000324288"/>
    </source>
</evidence>
<keyword evidence="4" id="KW-0808">Transferase</keyword>
<keyword evidence="5" id="KW-0949">S-adenosyl-L-methionine</keyword>
<evidence type="ECO:0000313" key="10">
    <source>
        <dbReference type="EMBL" id="VHO01574.1"/>
    </source>
</evidence>
<sequence>MDAADYKNYVFPVLFWKWISDNWELEHQKFLDDYAGQDLGEEALAEVEADYHIFTVPDGTRWSQVFRNEGVPKGIQEDKNNKLNPATYLGIRVKHAMDRISQANTDRLANIFGDVHYANQERLPEAALKGLLKPFDEVSLDRENASGDLMGAAYEYLLKRFADDAGQKAGEFFTPRSVVHLVTRLLKPQENETIFGQRSESWTRKKKYQVALSQSGNTNLARL</sequence>
<protein>
    <recommendedName>
        <fullName evidence="2">site-specific DNA-methyltransferase (adenine-specific)</fullName>
        <ecNumber evidence="2">2.1.1.72</ecNumber>
    </recommendedName>
</protein>
<dbReference type="GO" id="GO:0009307">
    <property type="term" value="P:DNA restriction-modification system"/>
    <property type="evidence" value="ECO:0007669"/>
    <property type="project" value="UniProtKB-KW"/>
</dbReference>
<feature type="domain" description="DNA methylase adenine-specific" evidence="8">
    <location>
        <begin position="146"/>
        <end position="195"/>
    </location>
</feature>
<reference evidence="10 11" key="1">
    <citation type="submission" date="2019-04" db="EMBL/GenBank/DDBJ databases">
        <authorList>
            <person name="Seth-Smith MB H."/>
            <person name="Seth-Smith H."/>
        </authorList>
    </citation>
    <scope>NUCLEOTIDE SEQUENCE [LARGE SCALE GENOMIC DNA]</scope>
    <source>
        <strain evidence="10">USB-603019</strain>
    </source>
</reference>